<dbReference type="HOGENOM" id="CLU_1160612_0_0_11"/>
<dbReference type="Pfam" id="PF03771">
    <property type="entry name" value="SPDY"/>
    <property type="match status" value="1"/>
</dbReference>
<gene>
    <name evidence="2" type="ordered locus">SVEN_5600</name>
</gene>
<protein>
    <recommendedName>
        <fullName evidence="1">DUF317 domain-containing protein</fullName>
    </recommendedName>
</protein>
<dbReference type="EMBL" id="FR845719">
    <property type="protein sequence ID" value="CCA58886.1"/>
    <property type="molecule type" value="Genomic_DNA"/>
</dbReference>
<dbReference type="AlphaFoldDB" id="F2R877"/>
<name>F2R877_STRVP</name>
<feature type="domain" description="DUF317" evidence="1">
    <location>
        <begin position="136"/>
        <end position="192"/>
    </location>
</feature>
<reference evidence="2 3" key="1">
    <citation type="journal article" date="2011" name="BMC Genomics">
        <title>Genome-wide analysis of the role of GlnR in Streptomyces venezuelae provides new insights into global nitrogen regulation in actinomycetes.</title>
        <authorList>
            <person name="Pullan S.T."/>
            <person name="Bibb M.J."/>
            <person name="Merrick M."/>
        </authorList>
    </citation>
    <scope>NUCLEOTIDE SEQUENCE [LARGE SCALE GENOMIC DNA]</scope>
    <source>
        <strain evidence="2">ATCC 10712</strain>
    </source>
</reference>
<dbReference type="PATRIC" id="fig|953739.5.peg.826"/>
<evidence type="ECO:0000313" key="3">
    <source>
        <dbReference type="Proteomes" id="UP000006854"/>
    </source>
</evidence>
<dbReference type="RefSeq" id="WP_015036781.1">
    <property type="nucleotide sequence ID" value="NC_018750.1"/>
</dbReference>
<dbReference type="InterPro" id="IPR005523">
    <property type="entry name" value="DUF317_SPDY"/>
</dbReference>
<accession>F2R877</accession>
<evidence type="ECO:0000259" key="1">
    <source>
        <dbReference type="Pfam" id="PF03771"/>
    </source>
</evidence>
<dbReference type="STRING" id="953739.SVEN_5600"/>
<dbReference type="OrthoDB" id="4275522at2"/>
<keyword evidence="3" id="KW-1185">Reference proteome</keyword>
<proteinExistence type="predicted"/>
<sequence>MESTSTDRFFVSPRHLAGTGDRLTDVLGPLIHLFGWDHVHDPASGRISVDSPGHDLLLDFAPTHAHGTWWTIAHHDPLWKITATRLTPLEPLAAITQALPQLLGDTRHADRIPLTARSVPEIADLNGWTTDGASFTSPDGHCTMHHEPGGPWRVEHSVYDGFGTHWSLRAEGDLPEELAAQFLTFLATPDPVERAHGDIPFLALSEARLTPLNGKQPLGAHVTHALGGLGDAASRGRSR</sequence>
<evidence type="ECO:0000313" key="2">
    <source>
        <dbReference type="EMBL" id="CCA58886.1"/>
    </source>
</evidence>
<dbReference type="GeneID" id="51866159"/>
<organism evidence="2 3">
    <name type="scientific">Streptomyces venezuelae (strain ATCC 10712 / CBS 650.69 / DSM 40230 / JCM 4526 / NBRC 13096 / PD 04745)</name>
    <dbReference type="NCBI Taxonomy" id="953739"/>
    <lineage>
        <taxon>Bacteria</taxon>
        <taxon>Bacillati</taxon>
        <taxon>Actinomycetota</taxon>
        <taxon>Actinomycetes</taxon>
        <taxon>Kitasatosporales</taxon>
        <taxon>Streptomycetaceae</taxon>
        <taxon>Streptomyces</taxon>
    </lineage>
</organism>
<dbReference type="Proteomes" id="UP000006854">
    <property type="component" value="Chromosome"/>
</dbReference>
<dbReference type="KEGG" id="sve:SVEN_5600"/>
<dbReference type="eggNOG" id="ENOG5031D33">
    <property type="taxonomic scope" value="Bacteria"/>
</dbReference>